<feature type="transmembrane region" description="Helical" evidence="1">
    <location>
        <begin position="231"/>
        <end position="251"/>
    </location>
</feature>
<sequence length="252" mass="29296">MVSLIQSSLIFSLILNFMNLETTVAYVFDRLYWLNSADFRGGPISVYNYQNYRTYTIFNYYGSEKEIIHGFVLTDNNNIKLLENYDTHKAKCKKAHTYGDTVSDLFTINNQIWTVQLLHNNNDRVEYTFFQDSPGSITGILGKTRESPIAKLTLKSSQDIFSQYNIITVPGENFILDVLVKDINSGRCVKTVVIQTNLFPKVFFLFFSFPFSFMIAYIVEGGISERKRWKSNLLLVFSFLFYETLIFLVNFF</sequence>
<dbReference type="EMBL" id="CALTRL010005838">
    <property type="protein sequence ID" value="CAH7687175.1"/>
    <property type="molecule type" value="Genomic_DNA"/>
</dbReference>
<evidence type="ECO:0000256" key="2">
    <source>
        <dbReference type="SAM" id="SignalP"/>
    </source>
</evidence>
<proteinExistence type="predicted"/>
<name>A0AAV0BLF0_PHAPC</name>
<keyword evidence="2" id="KW-0732">Signal</keyword>
<gene>
    <name evidence="3" type="ORF">PPACK8108_LOCUS21914</name>
</gene>
<accession>A0AAV0BLF0</accession>
<protein>
    <submittedName>
        <fullName evidence="3">Expressed protein</fullName>
    </submittedName>
</protein>
<keyword evidence="1" id="KW-1133">Transmembrane helix</keyword>
<comment type="caution">
    <text evidence="3">The sequence shown here is derived from an EMBL/GenBank/DDBJ whole genome shotgun (WGS) entry which is preliminary data.</text>
</comment>
<dbReference type="AlphaFoldDB" id="A0AAV0BLF0"/>
<keyword evidence="1" id="KW-0812">Transmembrane</keyword>
<keyword evidence="4" id="KW-1185">Reference proteome</keyword>
<keyword evidence="1" id="KW-0472">Membrane</keyword>
<dbReference type="Proteomes" id="UP001153365">
    <property type="component" value="Unassembled WGS sequence"/>
</dbReference>
<feature type="transmembrane region" description="Helical" evidence="1">
    <location>
        <begin position="198"/>
        <end position="219"/>
    </location>
</feature>
<evidence type="ECO:0000256" key="1">
    <source>
        <dbReference type="SAM" id="Phobius"/>
    </source>
</evidence>
<feature type="chain" id="PRO_5043482677" evidence="2">
    <location>
        <begin position="26"/>
        <end position="252"/>
    </location>
</feature>
<feature type="signal peptide" evidence="2">
    <location>
        <begin position="1"/>
        <end position="25"/>
    </location>
</feature>
<reference evidence="3" key="1">
    <citation type="submission" date="2022-06" db="EMBL/GenBank/DDBJ databases">
        <authorList>
            <consortium name="SYNGENTA / RWTH Aachen University"/>
        </authorList>
    </citation>
    <scope>NUCLEOTIDE SEQUENCE</scope>
</reference>
<evidence type="ECO:0000313" key="3">
    <source>
        <dbReference type="EMBL" id="CAH7687175.1"/>
    </source>
</evidence>
<organism evidence="3 4">
    <name type="scientific">Phakopsora pachyrhizi</name>
    <name type="common">Asian soybean rust disease fungus</name>
    <dbReference type="NCBI Taxonomy" id="170000"/>
    <lineage>
        <taxon>Eukaryota</taxon>
        <taxon>Fungi</taxon>
        <taxon>Dikarya</taxon>
        <taxon>Basidiomycota</taxon>
        <taxon>Pucciniomycotina</taxon>
        <taxon>Pucciniomycetes</taxon>
        <taxon>Pucciniales</taxon>
        <taxon>Phakopsoraceae</taxon>
        <taxon>Phakopsora</taxon>
    </lineage>
</organism>
<evidence type="ECO:0000313" key="4">
    <source>
        <dbReference type="Proteomes" id="UP001153365"/>
    </source>
</evidence>